<evidence type="ECO:0000259" key="2">
    <source>
        <dbReference type="PROSITE" id="PS50072"/>
    </source>
</evidence>
<dbReference type="STRING" id="157652.A0A371FIX0"/>
<dbReference type="EMBL" id="QJKJ01008980">
    <property type="protein sequence ID" value="RDX78053.1"/>
    <property type="molecule type" value="Genomic_DNA"/>
</dbReference>
<protein>
    <submittedName>
        <fullName evidence="3">Peptidyl-prolyl cis-trans isomerase CYP26-2, chloroplastic</fullName>
    </submittedName>
</protein>
<accession>A0A371FIX0</accession>
<feature type="domain" description="PPIase cyclophilin-type" evidence="2">
    <location>
        <begin position="147"/>
        <end position="365"/>
    </location>
</feature>
<dbReference type="InterPro" id="IPR044185">
    <property type="entry name" value="CYP26-2-like"/>
</dbReference>
<dbReference type="OrthoDB" id="252722at2759"/>
<organism evidence="3 4">
    <name type="scientific">Mucuna pruriens</name>
    <name type="common">Velvet bean</name>
    <name type="synonym">Dolichos pruriens</name>
    <dbReference type="NCBI Taxonomy" id="157652"/>
    <lineage>
        <taxon>Eukaryota</taxon>
        <taxon>Viridiplantae</taxon>
        <taxon>Streptophyta</taxon>
        <taxon>Embryophyta</taxon>
        <taxon>Tracheophyta</taxon>
        <taxon>Spermatophyta</taxon>
        <taxon>Magnoliopsida</taxon>
        <taxon>eudicotyledons</taxon>
        <taxon>Gunneridae</taxon>
        <taxon>Pentapetalae</taxon>
        <taxon>rosids</taxon>
        <taxon>fabids</taxon>
        <taxon>Fabales</taxon>
        <taxon>Fabaceae</taxon>
        <taxon>Papilionoideae</taxon>
        <taxon>50 kb inversion clade</taxon>
        <taxon>NPAAA clade</taxon>
        <taxon>indigoferoid/millettioid clade</taxon>
        <taxon>Phaseoleae</taxon>
        <taxon>Mucuna</taxon>
    </lineage>
</organism>
<keyword evidence="3" id="KW-0413">Isomerase</keyword>
<feature type="region of interest" description="Disordered" evidence="1">
    <location>
        <begin position="75"/>
        <end position="139"/>
    </location>
</feature>
<keyword evidence="4" id="KW-1185">Reference proteome</keyword>
<dbReference type="PANTHER" id="PTHR47724:SF1">
    <property type="entry name" value="PEPTIDYL-PROLYL CIS-TRANS ISOMERASE CYP26-2, CHLOROPLASTIC"/>
    <property type="match status" value="1"/>
</dbReference>
<feature type="compositionally biased region" description="Pro residues" evidence="1">
    <location>
        <begin position="15"/>
        <end position="25"/>
    </location>
</feature>
<feature type="non-terminal residue" evidence="3">
    <location>
        <position position="1"/>
    </location>
</feature>
<dbReference type="InterPro" id="IPR029000">
    <property type="entry name" value="Cyclophilin-like_dom_sf"/>
</dbReference>
<feature type="region of interest" description="Disordered" evidence="1">
    <location>
        <begin position="1"/>
        <end position="28"/>
    </location>
</feature>
<dbReference type="GO" id="GO:0009507">
    <property type="term" value="C:chloroplast"/>
    <property type="evidence" value="ECO:0007669"/>
    <property type="project" value="TreeGrafter"/>
</dbReference>
<dbReference type="GO" id="GO:0003755">
    <property type="term" value="F:peptidyl-prolyl cis-trans isomerase activity"/>
    <property type="evidence" value="ECO:0007669"/>
    <property type="project" value="InterPro"/>
</dbReference>
<dbReference type="Gene3D" id="2.40.100.10">
    <property type="entry name" value="Cyclophilin-like"/>
    <property type="match status" value="1"/>
</dbReference>
<proteinExistence type="predicted"/>
<dbReference type="PANTHER" id="PTHR47724">
    <property type="entry name" value="PEPTIDYL-PROLYL CIS-TRANS ISOMERASE CYP26-2, CHLOROPLASTIC"/>
    <property type="match status" value="1"/>
</dbReference>
<dbReference type="Pfam" id="PF00160">
    <property type="entry name" value="Pro_isomerase"/>
    <property type="match status" value="1"/>
</dbReference>
<evidence type="ECO:0000313" key="4">
    <source>
        <dbReference type="Proteomes" id="UP000257109"/>
    </source>
</evidence>
<dbReference type="SUPFAM" id="SSF50891">
    <property type="entry name" value="Cyclophilin-like"/>
    <property type="match status" value="1"/>
</dbReference>
<name>A0A371FIX0_MUCPR</name>
<dbReference type="AlphaFoldDB" id="A0A371FIX0"/>
<comment type="caution">
    <text evidence="3">The sequence shown here is derived from an EMBL/GenBank/DDBJ whole genome shotgun (WGS) entry which is preliminary data.</text>
</comment>
<gene>
    <name evidence="3" type="primary">CYP26-2</name>
    <name evidence="3" type="ORF">CR513_41730</name>
</gene>
<dbReference type="Proteomes" id="UP000257109">
    <property type="component" value="Unassembled WGS sequence"/>
</dbReference>
<dbReference type="PROSITE" id="PS50072">
    <property type="entry name" value="CSA_PPIASE_2"/>
    <property type="match status" value="1"/>
</dbReference>
<evidence type="ECO:0000313" key="3">
    <source>
        <dbReference type="EMBL" id="RDX78053.1"/>
    </source>
</evidence>
<reference evidence="3" key="1">
    <citation type="submission" date="2018-05" db="EMBL/GenBank/DDBJ databases">
        <title>Draft genome of Mucuna pruriens seed.</title>
        <authorList>
            <person name="Nnadi N.E."/>
            <person name="Vos R."/>
            <person name="Hasami M.H."/>
            <person name="Devisetty U.K."/>
            <person name="Aguiy J.C."/>
        </authorList>
    </citation>
    <scope>NUCLEOTIDE SEQUENCE [LARGE SCALE GENOMIC DNA]</scope>
    <source>
        <strain evidence="3">JCA_2017</strain>
    </source>
</reference>
<dbReference type="InterPro" id="IPR002130">
    <property type="entry name" value="Cyclophilin-type_PPIase_dom"/>
</dbReference>
<evidence type="ECO:0000256" key="1">
    <source>
        <dbReference type="SAM" id="MobiDB-lite"/>
    </source>
</evidence>
<dbReference type="FunFam" id="2.40.100.10:FF:000040">
    <property type="entry name" value="Peptidyl-prolyl cis-trans isomerase B"/>
    <property type="match status" value="1"/>
</dbReference>
<feature type="compositionally biased region" description="Polar residues" evidence="1">
    <location>
        <begin position="120"/>
        <end position="137"/>
    </location>
</feature>
<feature type="compositionally biased region" description="Polar residues" evidence="1">
    <location>
        <begin position="1"/>
        <end position="13"/>
    </location>
</feature>
<sequence length="367" mass="39455">MLQNQRVLRSSAQPFNPPTPTPAPSLSPFQLIPTSPCFPILKQQCRLSRRELTIFSNSSLLLLLGAQAVDGSNARAEDVANTSNSVQPEENLTSAEDAANTSNSDQPEENLTSAAEDVANASNSDQPEENLTTTPSCTERKQTKQVFLDISIDGEPAGRITIGLYGDEVPAGVNRFSKIVSGAAGISYRRKEFVKIMPNYVQHGGLRSYGVDAELATITGGNLGADGLVEEWEREYERCPGTKNVAGSVGIIVRNPSKPPPKLKLVAKKGKLEIDQEEVGTDPNGTEFVIATKDSPDLDASTLVIGRVIGGMEVVQRIGLVKAVQENTGSPYFKVAKLIGDKRAVVAERGFNRPYSKIIVTNCGIME</sequence>
<feature type="compositionally biased region" description="Polar residues" evidence="1">
    <location>
        <begin position="80"/>
        <end position="113"/>
    </location>
</feature>